<comment type="caution">
    <text evidence="1">The sequence shown here is derived from an EMBL/GenBank/DDBJ whole genome shotgun (WGS) entry which is preliminary data.</text>
</comment>
<gene>
    <name evidence="1" type="ORF">A1QO_04275</name>
</gene>
<dbReference type="RefSeq" id="WP_017041809.1">
    <property type="nucleotide sequence ID" value="NZ_AJYQ02000020.1"/>
</dbReference>
<dbReference type="Proteomes" id="UP000094741">
    <property type="component" value="Unassembled WGS sequence"/>
</dbReference>
<name>A0A1E5BIQ6_9VIBR</name>
<reference evidence="1 2" key="1">
    <citation type="journal article" date="2012" name="Science">
        <title>Ecological populations of bacteria act as socially cohesive units of antibiotic production and resistance.</title>
        <authorList>
            <person name="Cordero O.X."/>
            <person name="Wildschutte H."/>
            <person name="Kirkup B."/>
            <person name="Proehl S."/>
            <person name="Ngo L."/>
            <person name="Hussain F."/>
            <person name="Le Roux F."/>
            <person name="Mincer T."/>
            <person name="Polz M.F."/>
        </authorList>
    </citation>
    <scope>NUCLEOTIDE SEQUENCE [LARGE SCALE GENOMIC DNA]</scope>
    <source>
        <strain evidence="1 2">ZF-129</strain>
    </source>
</reference>
<evidence type="ECO:0000313" key="1">
    <source>
        <dbReference type="EMBL" id="OEE37329.1"/>
    </source>
</evidence>
<proteinExistence type="predicted"/>
<accession>A0A1E5BIQ6</accession>
<dbReference type="STRING" id="1187848.A1QO_04275"/>
<organism evidence="1 2">
    <name type="scientific">Vibrio genomosp. F10 str. ZF-129</name>
    <dbReference type="NCBI Taxonomy" id="1187848"/>
    <lineage>
        <taxon>Bacteria</taxon>
        <taxon>Pseudomonadati</taxon>
        <taxon>Pseudomonadota</taxon>
        <taxon>Gammaproteobacteria</taxon>
        <taxon>Vibrionales</taxon>
        <taxon>Vibrionaceae</taxon>
        <taxon>Vibrio</taxon>
    </lineage>
</organism>
<protein>
    <submittedName>
        <fullName evidence="1">Uncharacterized protein</fullName>
    </submittedName>
</protein>
<evidence type="ECO:0000313" key="2">
    <source>
        <dbReference type="Proteomes" id="UP000094741"/>
    </source>
</evidence>
<dbReference type="AlphaFoldDB" id="A0A1E5BIQ6"/>
<sequence>MISTKIVKSDLDKVRNNFRSFGLAQSNRMNMRTLVSGVMQLKGYSSLTHGKFGDYITRKCPHSECDGIATDFVKDGTTVCACPSCLSIVDVSTIDVEYSSLTPRKCKEMANSGLRNAMQILKEGQDIHLIQNVILIAKNAQYFWSNKQQFLADTFVLNDIESLKLRSAVFHTLMTSNTTNKLLDNLLSN</sequence>
<dbReference type="EMBL" id="AJYQ02000020">
    <property type="protein sequence ID" value="OEE37329.1"/>
    <property type="molecule type" value="Genomic_DNA"/>
</dbReference>